<reference evidence="3 4" key="1">
    <citation type="submission" date="2018-06" db="EMBL/GenBank/DDBJ databases">
        <authorList>
            <consortium name="Pathogen Informatics"/>
            <person name="Doyle S."/>
        </authorList>
    </citation>
    <scope>NUCLEOTIDE SEQUENCE [LARGE SCALE GENOMIC DNA]</scope>
    <source>
        <strain evidence="3 4">NCTC13102</strain>
    </source>
</reference>
<keyword evidence="2" id="KW-0812">Transmembrane</keyword>
<dbReference type="NCBIfam" id="NF008528">
    <property type="entry name" value="PRK11463.1-2"/>
    <property type="match status" value="1"/>
</dbReference>
<sequence>MRISTLLIVGYIAIEVLGFSLVVSDFGFVALVLEIIGSACLGFWLLLRGDIGFSRLINTITSVNASDIFSGFLSTYMYYIGAILLILPGIFSDSIGVILLICSLIIQPKQAQNSHTQNNYTQNNHSAPKNSASTEDDEIIDVEIIQKEDKS</sequence>
<name>A0A2X3BDK6_9HELI</name>
<organism evidence="3 4">
    <name type="scientific">Helicobacter fennelliae</name>
    <dbReference type="NCBI Taxonomy" id="215"/>
    <lineage>
        <taxon>Bacteria</taxon>
        <taxon>Pseudomonadati</taxon>
        <taxon>Campylobacterota</taxon>
        <taxon>Epsilonproteobacteria</taxon>
        <taxon>Campylobacterales</taxon>
        <taxon>Helicobacteraceae</taxon>
        <taxon>Helicobacter</taxon>
    </lineage>
</organism>
<keyword evidence="2" id="KW-0472">Membrane</keyword>
<feature type="transmembrane region" description="Helical" evidence="2">
    <location>
        <begin position="28"/>
        <end position="47"/>
    </location>
</feature>
<dbReference type="Pfam" id="PF04186">
    <property type="entry name" value="FxsA"/>
    <property type="match status" value="1"/>
</dbReference>
<dbReference type="InterPro" id="IPR007313">
    <property type="entry name" value="FxsA"/>
</dbReference>
<keyword evidence="2" id="KW-1133">Transmembrane helix</keyword>
<gene>
    <name evidence="3" type="ORF">NCTC13102_01158</name>
</gene>
<evidence type="ECO:0000313" key="3">
    <source>
        <dbReference type="EMBL" id="SQB98693.1"/>
    </source>
</evidence>
<evidence type="ECO:0000256" key="1">
    <source>
        <dbReference type="SAM" id="MobiDB-lite"/>
    </source>
</evidence>
<dbReference type="RefSeq" id="WP_023949340.1">
    <property type="nucleotide sequence ID" value="NZ_JAERIV010000004.1"/>
</dbReference>
<evidence type="ECO:0000313" key="4">
    <source>
        <dbReference type="Proteomes" id="UP000250166"/>
    </source>
</evidence>
<dbReference type="AlphaFoldDB" id="A0A2X3BDK6"/>
<dbReference type="EMBL" id="UAWL01000006">
    <property type="protein sequence ID" value="SQB98693.1"/>
    <property type="molecule type" value="Genomic_DNA"/>
</dbReference>
<dbReference type="GO" id="GO:0016020">
    <property type="term" value="C:membrane"/>
    <property type="evidence" value="ECO:0007669"/>
    <property type="project" value="InterPro"/>
</dbReference>
<feature type="region of interest" description="Disordered" evidence="1">
    <location>
        <begin position="116"/>
        <end position="139"/>
    </location>
</feature>
<proteinExistence type="predicted"/>
<evidence type="ECO:0000256" key="2">
    <source>
        <dbReference type="SAM" id="Phobius"/>
    </source>
</evidence>
<protein>
    <submittedName>
        <fullName evidence="3">Phage T7 F exclusion suppressor FxsA</fullName>
    </submittedName>
</protein>
<feature type="transmembrane region" description="Helical" evidence="2">
    <location>
        <begin position="59"/>
        <end position="79"/>
    </location>
</feature>
<dbReference type="Proteomes" id="UP000250166">
    <property type="component" value="Unassembled WGS sequence"/>
</dbReference>
<feature type="compositionally biased region" description="Polar residues" evidence="1">
    <location>
        <begin position="116"/>
        <end position="133"/>
    </location>
</feature>
<accession>A0A2X3BDK6</accession>